<name>A0A9P8NYD1_9ASCO</name>
<organism evidence="1 2">
    <name type="scientific">Ogataea philodendri</name>
    <dbReference type="NCBI Taxonomy" id="1378263"/>
    <lineage>
        <taxon>Eukaryota</taxon>
        <taxon>Fungi</taxon>
        <taxon>Dikarya</taxon>
        <taxon>Ascomycota</taxon>
        <taxon>Saccharomycotina</taxon>
        <taxon>Pichiomycetes</taxon>
        <taxon>Pichiales</taxon>
        <taxon>Pichiaceae</taxon>
        <taxon>Ogataea</taxon>
    </lineage>
</organism>
<proteinExistence type="predicted"/>
<evidence type="ECO:0000313" key="1">
    <source>
        <dbReference type="EMBL" id="KAH3661319.1"/>
    </source>
</evidence>
<reference evidence="1" key="1">
    <citation type="journal article" date="2021" name="Open Biol.">
        <title>Shared evolutionary footprints suggest mitochondrial oxidative damage underlies multiple complex I losses in fungi.</title>
        <authorList>
            <person name="Schikora-Tamarit M.A."/>
            <person name="Marcet-Houben M."/>
            <person name="Nosek J."/>
            <person name="Gabaldon T."/>
        </authorList>
    </citation>
    <scope>NUCLEOTIDE SEQUENCE</scope>
    <source>
        <strain evidence="1">CBS6075</strain>
    </source>
</reference>
<keyword evidence="2" id="KW-1185">Reference proteome</keyword>
<dbReference type="GeneID" id="70238690"/>
<dbReference type="RefSeq" id="XP_046058443.1">
    <property type="nucleotide sequence ID" value="XM_046208043.1"/>
</dbReference>
<dbReference type="EMBL" id="JAEUBE010000487">
    <property type="protein sequence ID" value="KAH3661319.1"/>
    <property type="molecule type" value="Genomic_DNA"/>
</dbReference>
<protein>
    <submittedName>
        <fullName evidence="1">Uncharacterized protein</fullName>
    </submittedName>
</protein>
<sequence length="149" mass="16318">MSKMRYWVDFHLAQQLHEIRVGSSNITWNIQQTSAASPGSNPPAIDEAGDSLPPLDAIDGAMEPAIEGATDEIIDMVSHLSLLPDPLSKLTRSDSSLVFNSFSCSSCLVYSLTWISSASHRLVRSSFFDLYSMISLLSFLFRATIAESS</sequence>
<gene>
    <name evidence="1" type="ORF">OGAPHI_006726</name>
</gene>
<reference evidence="1" key="2">
    <citation type="submission" date="2021-01" db="EMBL/GenBank/DDBJ databases">
        <authorList>
            <person name="Schikora-Tamarit M.A."/>
        </authorList>
    </citation>
    <scope>NUCLEOTIDE SEQUENCE</scope>
    <source>
        <strain evidence="1">CBS6075</strain>
    </source>
</reference>
<comment type="caution">
    <text evidence="1">The sequence shown here is derived from an EMBL/GenBank/DDBJ whole genome shotgun (WGS) entry which is preliminary data.</text>
</comment>
<evidence type="ECO:0000313" key="2">
    <source>
        <dbReference type="Proteomes" id="UP000769157"/>
    </source>
</evidence>
<dbReference type="Proteomes" id="UP000769157">
    <property type="component" value="Unassembled WGS sequence"/>
</dbReference>
<accession>A0A9P8NYD1</accession>
<dbReference type="AlphaFoldDB" id="A0A9P8NYD1"/>